<name>A0A0C3BCN2_SERVB</name>
<feature type="compositionally biased region" description="Polar residues" evidence="1">
    <location>
        <begin position="1"/>
        <end position="12"/>
    </location>
</feature>
<organism evidence="2 3">
    <name type="scientific">Serendipita vermifera MAFF 305830</name>
    <dbReference type="NCBI Taxonomy" id="933852"/>
    <lineage>
        <taxon>Eukaryota</taxon>
        <taxon>Fungi</taxon>
        <taxon>Dikarya</taxon>
        <taxon>Basidiomycota</taxon>
        <taxon>Agaricomycotina</taxon>
        <taxon>Agaricomycetes</taxon>
        <taxon>Sebacinales</taxon>
        <taxon>Serendipitaceae</taxon>
        <taxon>Serendipita</taxon>
    </lineage>
</organism>
<reference evidence="3" key="2">
    <citation type="submission" date="2015-01" db="EMBL/GenBank/DDBJ databases">
        <title>Evolutionary Origins and Diversification of the Mycorrhizal Mutualists.</title>
        <authorList>
            <consortium name="DOE Joint Genome Institute"/>
            <consortium name="Mycorrhizal Genomics Consortium"/>
            <person name="Kohler A."/>
            <person name="Kuo A."/>
            <person name="Nagy L.G."/>
            <person name="Floudas D."/>
            <person name="Copeland A."/>
            <person name="Barry K.W."/>
            <person name="Cichocki N."/>
            <person name="Veneault-Fourrey C."/>
            <person name="LaButti K."/>
            <person name="Lindquist E.A."/>
            <person name="Lipzen A."/>
            <person name="Lundell T."/>
            <person name="Morin E."/>
            <person name="Murat C."/>
            <person name="Riley R."/>
            <person name="Ohm R."/>
            <person name="Sun H."/>
            <person name="Tunlid A."/>
            <person name="Henrissat B."/>
            <person name="Grigoriev I.V."/>
            <person name="Hibbett D.S."/>
            <person name="Martin F."/>
        </authorList>
    </citation>
    <scope>NUCLEOTIDE SEQUENCE [LARGE SCALE GENOMIC DNA]</scope>
    <source>
        <strain evidence="3">MAFF 305830</strain>
    </source>
</reference>
<feature type="region of interest" description="Disordered" evidence="1">
    <location>
        <begin position="1"/>
        <end position="88"/>
    </location>
</feature>
<evidence type="ECO:0000256" key="1">
    <source>
        <dbReference type="SAM" id="MobiDB-lite"/>
    </source>
</evidence>
<dbReference type="HOGENOM" id="CLU_1723448_0_0_1"/>
<reference evidence="2 3" key="1">
    <citation type="submission" date="2014-04" db="EMBL/GenBank/DDBJ databases">
        <authorList>
            <consortium name="DOE Joint Genome Institute"/>
            <person name="Kuo A."/>
            <person name="Zuccaro A."/>
            <person name="Kohler A."/>
            <person name="Nagy L.G."/>
            <person name="Floudas D."/>
            <person name="Copeland A."/>
            <person name="Barry K.W."/>
            <person name="Cichocki N."/>
            <person name="Veneault-Fourrey C."/>
            <person name="LaButti K."/>
            <person name="Lindquist E.A."/>
            <person name="Lipzen A."/>
            <person name="Lundell T."/>
            <person name="Morin E."/>
            <person name="Murat C."/>
            <person name="Sun H."/>
            <person name="Tunlid A."/>
            <person name="Henrissat B."/>
            <person name="Grigoriev I.V."/>
            <person name="Hibbett D.S."/>
            <person name="Martin F."/>
            <person name="Nordberg H.P."/>
            <person name="Cantor M.N."/>
            <person name="Hua S.X."/>
        </authorList>
    </citation>
    <scope>NUCLEOTIDE SEQUENCE [LARGE SCALE GENOMIC DNA]</scope>
    <source>
        <strain evidence="2 3">MAFF 305830</strain>
    </source>
</reference>
<keyword evidence="3" id="KW-1185">Reference proteome</keyword>
<protein>
    <submittedName>
        <fullName evidence="2">Uncharacterized protein</fullName>
    </submittedName>
</protein>
<evidence type="ECO:0000313" key="3">
    <source>
        <dbReference type="Proteomes" id="UP000054097"/>
    </source>
</evidence>
<dbReference type="Proteomes" id="UP000054097">
    <property type="component" value="Unassembled WGS sequence"/>
</dbReference>
<dbReference type="AlphaFoldDB" id="A0A0C3BCN2"/>
<sequence>MHAEYPTTSTGLPRTDAESDVPPPPVVPLKARPQLSSLGKDGQTSLLPPRNTTSEGDLDEPIGGTLGSPNAGPSRHQEPPPAYGNSRALSTWANTNRAAVSEDMESKLLSAGYMPGDDPDLYTEDEWKTIYGITRLELVRLRKLYCNRNQNA</sequence>
<dbReference type="OrthoDB" id="3322162at2759"/>
<accession>A0A0C3BCN2</accession>
<evidence type="ECO:0000313" key="2">
    <source>
        <dbReference type="EMBL" id="KIM29171.1"/>
    </source>
</evidence>
<proteinExistence type="predicted"/>
<feature type="compositionally biased region" description="Polar residues" evidence="1">
    <location>
        <begin position="34"/>
        <end position="55"/>
    </location>
</feature>
<dbReference type="EMBL" id="KN824289">
    <property type="protein sequence ID" value="KIM29171.1"/>
    <property type="molecule type" value="Genomic_DNA"/>
</dbReference>
<gene>
    <name evidence="2" type="ORF">M408DRAFT_328871</name>
</gene>